<evidence type="ECO:0000313" key="2">
    <source>
        <dbReference type="Proteomes" id="UP001589610"/>
    </source>
</evidence>
<protein>
    <submittedName>
        <fullName evidence="1">Uncharacterized protein</fullName>
    </submittedName>
</protein>
<organism evidence="1 2">
    <name type="scientific">Streptosporangium vulgare</name>
    <dbReference type="NCBI Taxonomy" id="46190"/>
    <lineage>
        <taxon>Bacteria</taxon>
        <taxon>Bacillati</taxon>
        <taxon>Actinomycetota</taxon>
        <taxon>Actinomycetes</taxon>
        <taxon>Streptosporangiales</taxon>
        <taxon>Streptosporangiaceae</taxon>
        <taxon>Streptosporangium</taxon>
    </lineage>
</organism>
<dbReference type="RefSeq" id="WP_344746561.1">
    <property type="nucleotide sequence ID" value="NZ_BAAAWW010000098.1"/>
</dbReference>
<reference evidence="1 2" key="1">
    <citation type="submission" date="2024-09" db="EMBL/GenBank/DDBJ databases">
        <authorList>
            <person name="Sun Q."/>
            <person name="Mori K."/>
        </authorList>
    </citation>
    <scope>NUCLEOTIDE SEQUENCE [LARGE SCALE GENOMIC DNA]</scope>
    <source>
        <strain evidence="1 2">JCM 3028</strain>
    </source>
</reference>
<keyword evidence="2" id="KW-1185">Reference proteome</keyword>
<gene>
    <name evidence="1" type="ORF">ACFFRH_42885</name>
</gene>
<comment type="caution">
    <text evidence="1">The sequence shown here is derived from an EMBL/GenBank/DDBJ whole genome shotgun (WGS) entry which is preliminary data.</text>
</comment>
<dbReference type="Proteomes" id="UP001589610">
    <property type="component" value="Unassembled WGS sequence"/>
</dbReference>
<dbReference type="EMBL" id="JBHMBS010000052">
    <property type="protein sequence ID" value="MFB9682261.1"/>
    <property type="molecule type" value="Genomic_DNA"/>
</dbReference>
<accession>A0ABV5TVJ6</accession>
<sequence length="73" mass="7658">MAGVLWQRGTTAIVDPLTAAVAVVTVTPPWTTRLANAWYIAAGAAIGRPAPCSRDQPAGRSTPTRRLRLVSCA</sequence>
<proteinExistence type="predicted"/>
<name>A0ABV5TVJ6_9ACTN</name>
<evidence type="ECO:0000313" key="1">
    <source>
        <dbReference type="EMBL" id="MFB9682261.1"/>
    </source>
</evidence>